<dbReference type="EMBL" id="JBHFFA010000003">
    <property type="protein sequence ID" value="KAL2634783.1"/>
    <property type="molecule type" value="Genomic_DNA"/>
</dbReference>
<protein>
    <submittedName>
        <fullName evidence="1">Uncharacterized protein</fullName>
    </submittedName>
</protein>
<dbReference type="AlphaFoldDB" id="A0ABD1YVQ6"/>
<proteinExistence type="predicted"/>
<dbReference type="Proteomes" id="UP001605036">
    <property type="component" value="Unassembled WGS sequence"/>
</dbReference>
<evidence type="ECO:0000313" key="2">
    <source>
        <dbReference type="Proteomes" id="UP001605036"/>
    </source>
</evidence>
<gene>
    <name evidence="1" type="ORF">R1flu_006262</name>
</gene>
<keyword evidence="2" id="KW-1185">Reference proteome</keyword>
<evidence type="ECO:0000313" key="1">
    <source>
        <dbReference type="EMBL" id="KAL2634783.1"/>
    </source>
</evidence>
<sequence>MRQRPVAVERRSLQFVARVQFCNHAIRSAEDHDTHKRLGIDSFPPDLDLLSPIQFLYPTVEQVHETACQRKVVSYQVTSTVHE</sequence>
<organism evidence="1 2">
    <name type="scientific">Riccia fluitans</name>
    <dbReference type="NCBI Taxonomy" id="41844"/>
    <lineage>
        <taxon>Eukaryota</taxon>
        <taxon>Viridiplantae</taxon>
        <taxon>Streptophyta</taxon>
        <taxon>Embryophyta</taxon>
        <taxon>Marchantiophyta</taxon>
        <taxon>Marchantiopsida</taxon>
        <taxon>Marchantiidae</taxon>
        <taxon>Marchantiales</taxon>
        <taxon>Ricciaceae</taxon>
        <taxon>Riccia</taxon>
    </lineage>
</organism>
<comment type="caution">
    <text evidence="1">The sequence shown here is derived from an EMBL/GenBank/DDBJ whole genome shotgun (WGS) entry which is preliminary data.</text>
</comment>
<reference evidence="1 2" key="1">
    <citation type="submission" date="2024-09" db="EMBL/GenBank/DDBJ databases">
        <title>Chromosome-scale assembly of Riccia fluitans.</title>
        <authorList>
            <person name="Paukszto L."/>
            <person name="Sawicki J."/>
            <person name="Karawczyk K."/>
            <person name="Piernik-Szablinska J."/>
            <person name="Szczecinska M."/>
            <person name="Mazdziarz M."/>
        </authorList>
    </citation>
    <scope>NUCLEOTIDE SEQUENCE [LARGE SCALE GENOMIC DNA]</scope>
    <source>
        <strain evidence="1">Rf_01</strain>
        <tissue evidence="1">Aerial parts of the thallus</tissue>
    </source>
</reference>
<accession>A0ABD1YVQ6</accession>
<name>A0ABD1YVQ6_9MARC</name>